<keyword evidence="3" id="KW-1185">Reference proteome</keyword>
<organism evidence="2 3">
    <name type="scientific">Chrysophaeum taylorii</name>
    <dbReference type="NCBI Taxonomy" id="2483200"/>
    <lineage>
        <taxon>Eukaryota</taxon>
        <taxon>Sar</taxon>
        <taxon>Stramenopiles</taxon>
        <taxon>Ochrophyta</taxon>
        <taxon>Pelagophyceae</taxon>
        <taxon>Pelagomonadales</taxon>
        <taxon>Pelagomonadaceae</taxon>
        <taxon>Chrysophaeum</taxon>
    </lineage>
</organism>
<dbReference type="InterPro" id="IPR029058">
    <property type="entry name" value="AB_hydrolase_fold"/>
</dbReference>
<dbReference type="InterPro" id="IPR002921">
    <property type="entry name" value="Fungal_lipase-type"/>
</dbReference>
<dbReference type="Pfam" id="PF01764">
    <property type="entry name" value="Lipase_3"/>
    <property type="match status" value="1"/>
</dbReference>
<gene>
    <name evidence="2" type="ORF">CTAYLR_001683</name>
</gene>
<dbReference type="PANTHER" id="PTHR45856:SF11">
    <property type="entry name" value="FUNGAL LIPASE-LIKE DOMAIN-CONTAINING PROTEIN"/>
    <property type="match status" value="1"/>
</dbReference>
<sequence length="370" mass="40415">MPSLADPSLPNCVDHELYASLETHWSFETDLRLAVLTSAALVYDFAQLARGENKGEGNEGQAGGRAGTEIDEVAKKVFNGSARLFKAQREVKFRCVKTFVDFEVALIEAPNAVVLAFCGTEPFEIQDWLTDLGTWADTVFNPREYLVPFEEGDDVQVHAGFLAHLKAHGVWDDVRAEVGRILDARPRPLFLTGHSLGGALATLAAFDIARNDGPLLRAILDGGGVLTMGAAGAGNLEFKDAFERVEGLAARVTHFVSGDEFAPRLPPGVGVLPGANWFFVDPAGGPPRTMGQFEESIFKVLPRTTGQSVHATAYFVTMTLPRVVSINFFPDAPEANVRRLRNYVEHAVVPLIHHHAPYYTLHALRELINT</sequence>
<dbReference type="CDD" id="cd00519">
    <property type="entry name" value="Lipase_3"/>
    <property type="match status" value="1"/>
</dbReference>
<dbReference type="InterPro" id="IPR051218">
    <property type="entry name" value="Sec_MonoDiacylglyc_Lipase"/>
</dbReference>
<proteinExistence type="predicted"/>
<comment type="caution">
    <text evidence="2">The sequence shown here is derived from an EMBL/GenBank/DDBJ whole genome shotgun (WGS) entry which is preliminary data.</text>
</comment>
<dbReference type="GO" id="GO:0006629">
    <property type="term" value="P:lipid metabolic process"/>
    <property type="evidence" value="ECO:0007669"/>
    <property type="project" value="InterPro"/>
</dbReference>
<evidence type="ECO:0000259" key="1">
    <source>
        <dbReference type="Pfam" id="PF01764"/>
    </source>
</evidence>
<protein>
    <recommendedName>
        <fullName evidence="1">Fungal lipase-type domain-containing protein</fullName>
    </recommendedName>
</protein>
<accession>A0AAD7U7L5</accession>
<evidence type="ECO:0000313" key="2">
    <source>
        <dbReference type="EMBL" id="KAJ8598568.1"/>
    </source>
</evidence>
<dbReference type="Proteomes" id="UP001230188">
    <property type="component" value="Unassembled WGS sequence"/>
</dbReference>
<dbReference type="EMBL" id="JAQMWT010000670">
    <property type="protein sequence ID" value="KAJ8598568.1"/>
    <property type="molecule type" value="Genomic_DNA"/>
</dbReference>
<reference evidence="2" key="1">
    <citation type="submission" date="2023-01" db="EMBL/GenBank/DDBJ databases">
        <title>Metagenome sequencing of chrysophaentin producing Chrysophaeum taylorii.</title>
        <authorList>
            <person name="Davison J."/>
            <person name="Bewley C."/>
        </authorList>
    </citation>
    <scope>NUCLEOTIDE SEQUENCE</scope>
    <source>
        <strain evidence="2">NIES-1699</strain>
    </source>
</reference>
<feature type="domain" description="Fungal lipase-type" evidence="1">
    <location>
        <begin position="114"/>
        <end position="267"/>
    </location>
</feature>
<dbReference type="PANTHER" id="PTHR45856">
    <property type="entry name" value="ALPHA/BETA-HYDROLASES SUPERFAMILY PROTEIN"/>
    <property type="match status" value="1"/>
</dbReference>
<dbReference type="AlphaFoldDB" id="A0AAD7U7L5"/>
<dbReference type="SUPFAM" id="SSF53474">
    <property type="entry name" value="alpha/beta-Hydrolases"/>
    <property type="match status" value="1"/>
</dbReference>
<name>A0AAD7U7L5_9STRA</name>
<dbReference type="Gene3D" id="3.40.50.1820">
    <property type="entry name" value="alpha/beta hydrolase"/>
    <property type="match status" value="1"/>
</dbReference>
<evidence type="ECO:0000313" key="3">
    <source>
        <dbReference type="Proteomes" id="UP001230188"/>
    </source>
</evidence>